<keyword evidence="5" id="KW-0680">Restriction system</keyword>
<dbReference type="GO" id="GO:0044027">
    <property type="term" value="P:negative regulation of gene expression via chromosomal CpG island methylation"/>
    <property type="evidence" value="ECO:0007669"/>
    <property type="project" value="TreeGrafter"/>
</dbReference>
<dbReference type="GO" id="GO:0003886">
    <property type="term" value="F:DNA (cytosine-5-)-methyltransferase activity"/>
    <property type="evidence" value="ECO:0007669"/>
    <property type="project" value="UniProtKB-EC"/>
</dbReference>
<dbReference type="InterPro" id="IPR001525">
    <property type="entry name" value="C5_MeTfrase"/>
</dbReference>
<evidence type="ECO:0000256" key="1">
    <source>
        <dbReference type="ARBA" id="ARBA00011975"/>
    </source>
</evidence>
<dbReference type="SUPFAM" id="SSF53335">
    <property type="entry name" value="S-adenosyl-L-methionine-dependent methyltransferases"/>
    <property type="match status" value="1"/>
</dbReference>
<evidence type="ECO:0000256" key="7">
    <source>
        <dbReference type="PROSITE-ProRule" id="PRU01016"/>
    </source>
</evidence>
<dbReference type="GO" id="GO:0032259">
    <property type="term" value="P:methylation"/>
    <property type="evidence" value="ECO:0007669"/>
    <property type="project" value="UniProtKB-KW"/>
</dbReference>
<dbReference type="OrthoDB" id="32195at2"/>
<dbReference type="Pfam" id="PF00145">
    <property type="entry name" value="DNA_methylase"/>
    <property type="match status" value="2"/>
</dbReference>
<dbReference type="AlphaFoldDB" id="A0A4V4GZV9"/>
<reference evidence="8 9" key="1">
    <citation type="submission" date="2019-04" db="EMBL/GenBank/DDBJ databases">
        <title>Niastella caeni sp. nov., isolated from activated sludge.</title>
        <authorList>
            <person name="Sheng M."/>
        </authorList>
    </citation>
    <scope>NUCLEOTIDE SEQUENCE [LARGE SCALE GENOMIC DNA]</scope>
    <source>
        <strain evidence="8 9">HX-2-15</strain>
    </source>
</reference>
<comment type="caution">
    <text evidence="8">The sequence shown here is derived from an EMBL/GenBank/DDBJ whole genome shotgun (WGS) entry which is preliminary data.</text>
</comment>
<comment type="similarity">
    <text evidence="7">Belongs to the class I-like SAM-binding methyltransferase superfamily. C5-methyltransferase family.</text>
</comment>
<dbReference type="PROSITE" id="PS51679">
    <property type="entry name" value="SAM_MT_C5"/>
    <property type="match status" value="1"/>
</dbReference>
<gene>
    <name evidence="8" type="ORF">FAM09_24725</name>
</gene>
<dbReference type="EMBL" id="STFF01000008">
    <property type="protein sequence ID" value="THU34226.1"/>
    <property type="molecule type" value="Genomic_DNA"/>
</dbReference>
<dbReference type="RefSeq" id="WP_136579842.1">
    <property type="nucleotide sequence ID" value="NZ_STFF01000008.1"/>
</dbReference>
<evidence type="ECO:0000313" key="8">
    <source>
        <dbReference type="EMBL" id="THU34226.1"/>
    </source>
</evidence>
<dbReference type="EC" id="2.1.1.37" evidence="1"/>
<organism evidence="8 9">
    <name type="scientific">Niastella caeni</name>
    <dbReference type="NCBI Taxonomy" id="2569763"/>
    <lineage>
        <taxon>Bacteria</taxon>
        <taxon>Pseudomonadati</taxon>
        <taxon>Bacteroidota</taxon>
        <taxon>Chitinophagia</taxon>
        <taxon>Chitinophagales</taxon>
        <taxon>Chitinophagaceae</taxon>
        <taxon>Niastella</taxon>
    </lineage>
</organism>
<evidence type="ECO:0000256" key="3">
    <source>
        <dbReference type="ARBA" id="ARBA00022679"/>
    </source>
</evidence>
<name>A0A4V4GZV9_9BACT</name>
<dbReference type="Proteomes" id="UP000306918">
    <property type="component" value="Unassembled WGS sequence"/>
</dbReference>
<protein>
    <recommendedName>
        <fullName evidence="1">DNA (cytosine-5-)-methyltransferase</fullName>
        <ecNumber evidence="1">2.1.1.37</ecNumber>
    </recommendedName>
</protein>
<dbReference type="Gene3D" id="3.90.120.10">
    <property type="entry name" value="DNA Methylase, subunit A, domain 2"/>
    <property type="match status" value="1"/>
</dbReference>
<accession>A0A4V4GZV9</accession>
<evidence type="ECO:0000256" key="6">
    <source>
        <dbReference type="ARBA" id="ARBA00047422"/>
    </source>
</evidence>
<dbReference type="PANTHER" id="PTHR10629:SF52">
    <property type="entry name" value="DNA (CYTOSINE-5)-METHYLTRANSFERASE 1"/>
    <property type="match status" value="1"/>
</dbReference>
<dbReference type="Gene3D" id="3.40.50.150">
    <property type="entry name" value="Vaccinia Virus protein VP39"/>
    <property type="match status" value="1"/>
</dbReference>
<dbReference type="InterPro" id="IPR050390">
    <property type="entry name" value="C5-Methyltransferase"/>
</dbReference>
<evidence type="ECO:0000256" key="4">
    <source>
        <dbReference type="ARBA" id="ARBA00022691"/>
    </source>
</evidence>
<keyword evidence="9" id="KW-1185">Reference proteome</keyword>
<evidence type="ECO:0000256" key="5">
    <source>
        <dbReference type="ARBA" id="ARBA00022747"/>
    </source>
</evidence>
<evidence type="ECO:0000313" key="9">
    <source>
        <dbReference type="Proteomes" id="UP000306918"/>
    </source>
</evidence>
<comment type="catalytic activity">
    <reaction evidence="6">
        <text>a 2'-deoxycytidine in DNA + S-adenosyl-L-methionine = a 5-methyl-2'-deoxycytidine in DNA + S-adenosyl-L-homocysteine + H(+)</text>
        <dbReference type="Rhea" id="RHEA:13681"/>
        <dbReference type="Rhea" id="RHEA-COMP:11369"/>
        <dbReference type="Rhea" id="RHEA-COMP:11370"/>
        <dbReference type="ChEBI" id="CHEBI:15378"/>
        <dbReference type="ChEBI" id="CHEBI:57856"/>
        <dbReference type="ChEBI" id="CHEBI:59789"/>
        <dbReference type="ChEBI" id="CHEBI:85452"/>
        <dbReference type="ChEBI" id="CHEBI:85454"/>
        <dbReference type="EC" id="2.1.1.37"/>
    </reaction>
</comment>
<dbReference type="GO" id="GO:0009307">
    <property type="term" value="P:DNA restriction-modification system"/>
    <property type="evidence" value="ECO:0007669"/>
    <property type="project" value="UniProtKB-KW"/>
</dbReference>
<dbReference type="InterPro" id="IPR029063">
    <property type="entry name" value="SAM-dependent_MTases_sf"/>
</dbReference>
<keyword evidence="3 7" id="KW-0808">Transferase</keyword>
<dbReference type="GO" id="GO:0003677">
    <property type="term" value="F:DNA binding"/>
    <property type="evidence" value="ECO:0007669"/>
    <property type="project" value="TreeGrafter"/>
</dbReference>
<proteinExistence type="inferred from homology"/>
<evidence type="ECO:0000256" key="2">
    <source>
        <dbReference type="ARBA" id="ARBA00022603"/>
    </source>
</evidence>
<feature type="active site" evidence="7">
    <location>
        <position position="95"/>
    </location>
</feature>
<sequence length="596" mass="66414">MNEPLFIIVDLFCGAGGTTTGFVQAELEGSGIAKVIACVNHDPKAIKSHWANHPEVKHFEEDIRTLDLTELTALTRQYQTMYPDAYLILWASLECTNFSKAKGGQPRDADSRTLADHLPRYRAALNPDYIMIENVVEFMSWGPLDANGKPVSRKNGQDWMRWREVMKGEIFPNSKDWWYVDEWKELNSANYGAYTSRNRLFGIFAKPVLPIAWPEPTHAKNPSKFSLHGDLQRWKAVKEVLDFSDEGESIFTRAKPLSDKTLERIYAGLLKYVAKGDTSFISKYYSGKPAGKVNSVNQPSATVTTFGNSSLVQAVGFTAQSVDQPAGTITTVDHHSLVKAAFIQQRNSGEPESKLVDIDGPARTLTATGGNQELVQTRFLKHYYSNGGELSSIESPSATISTRDRSAVVSVTNHNNQSIEQPAGTIMTNDKHSVVNCEPFIMPTNYDNKPVSTDQPAPTITANRKHHYLINPAYGGHAITTEGPCPVIVARQDKVPLYLVQAEEGLVAVPIYPGDSEIMIKIKEFMAIFNIADIKMRMFRIHELLRIQGFPLGYKLEGSQEDQKKFVGNSVVPLVVKKWTEALASRLIETYNQKIA</sequence>
<dbReference type="PANTHER" id="PTHR10629">
    <property type="entry name" value="CYTOSINE-SPECIFIC METHYLTRANSFERASE"/>
    <property type="match status" value="1"/>
</dbReference>
<keyword evidence="4 7" id="KW-0949">S-adenosyl-L-methionine</keyword>
<keyword evidence="2 7" id="KW-0489">Methyltransferase</keyword>